<dbReference type="EMBL" id="JANPWB010000012">
    <property type="protein sequence ID" value="KAJ1116789.1"/>
    <property type="molecule type" value="Genomic_DNA"/>
</dbReference>
<feature type="region of interest" description="Disordered" evidence="1">
    <location>
        <begin position="18"/>
        <end position="155"/>
    </location>
</feature>
<keyword evidence="3" id="KW-1185">Reference proteome</keyword>
<feature type="compositionally biased region" description="Basic and acidic residues" evidence="1">
    <location>
        <begin position="54"/>
        <end position="71"/>
    </location>
</feature>
<accession>A0AAV7NML9</accession>
<dbReference type="Proteomes" id="UP001066276">
    <property type="component" value="Chromosome 8"/>
</dbReference>
<evidence type="ECO:0000313" key="2">
    <source>
        <dbReference type="EMBL" id="KAJ1116789.1"/>
    </source>
</evidence>
<proteinExistence type="predicted"/>
<gene>
    <name evidence="2" type="ORF">NDU88_004995</name>
</gene>
<dbReference type="AlphaFoldDB" id="A0AAV7NML9"/>
<reference evidence="2" key="1">
    <citation type="journal article" date="2022" name="bioRxiv">
        <title>Sequencing and chromosome-scale assembly of the giantPleurodeles waltlgenome.</title>
        <authorList>
            <person name="Brown T."/>
            <person name="Elewa A."/>
            <person name="Iarovenko S."/>
            <person name="Subramanian E."/>
            <person name="Araus A.J."/>
            <person name="Petzold A."/>
            <person name="Susuki M."/>
            <person name="Suzuki K.-i.T."/>
            <person name="Hayashi T."/>
            <person name="Toyoda A."/>
            <person name="Oliveira C."/>
            <person name="Osipova E."/>
            <person name="Leigh N.D."/>
            <person name="Simon A."/>
            <person name="Yun M.H."/>
        </authorList>
    </citation>
    <scope>NUCLEOTIDE SEQUENCE</scope>
    <source>
        <strain evidence="2">20211129_DDA</strain>
        <tissue evidence="2">Liver</tissue>
    </source>
</reference>
<organism evidence="2 3">
    <name type="scientific">Pleurodeles waltl</name>
    <name type="common">Iberian ribbed newt</name>
    <dbReference type="NCBI Taxonomy" id="8319"/>
    <lineage>
        <taxon>Eukaryota</taxon>
        <taxon>Metazoa</taxon>
        <taxon>Chordata</taxon>
        <taxon>Craniata</taxon>
        <taxon>Vertebrata</taxon>
        <taxon>Euteleostomi</taxon>
        <taxon>Amphibia</taxon>
        <taxon>Batrachia</taxon>
        <taxon>Caudata</taxon>
        <taxon>Salamandroidea</taxon>
        <taxon>Salamandridae</taxon>
        <taxon>Pleurodelinae</taxon>
        <taxon>Pleurodeles</taxon>
    </lineage>
</organism>
<evidence type="ECO:0000313" key="3">
    <source>
        <dbReference type="Proteomes" id="UP001066276"/>
    </source>
</evidence>
<protein>
    <submittedName>
        <fullName evidence="2">Uncharacterized protein</fullName>
    </submittedName>
</protein>
<evidence type="ECO:0000256" key="1">
    <source>
        <dbReference type="SAM" id="MobiDB-lite"/>
    </source>
</evidence>
<sequence>MKVILAFLKPRRDWDICTGGQGWTFKPRDRPLTPGAQKSGARECLQPSGSDADPGTRPRPRQEPLRPRPPNEQHINPSQRGPTGAAGAAPGGAAPFSAPERGAQRATARVVGRAENGRLRSRRAPGLTGAPWFGGPDTGSPDPGALTRAARPQKVGGIEGRALETRAL</sequence>
<name>A0AAV7NML9_PLEWA</name>
<feature type="compositionally biased region" description="Low complexity" evidence="1">
    <location>
        <begin position="81"/>
        <end position="99"/>
    </location>
</feature>
<comment type="caution">
    <text evidence="2">The sequence shown here is derived from an EMBL/GenBank/DDBJ whole genome shotgun (WGS) entry which is preliminary data.</text>
</comment>